<evidence type="ECO:0000313" key="4">
    <source>
        <dbReference type="Proteomes" id="UP001519460"/>
    </source>
</evidence>
<name>A0ABD0LEN8_9CAEN</name>
<keyword evidence="2" id="KW-0732">Signal</keyword>
<protein>
    <submittedName>
        <fullName evidence="3">Uncharacterized protein</fullName>
    </submittedName>
</protein>
<feature type="region of interest" description="Disordered" evidence="1">
    <location>
        <begin position="140"/>
        <end position="193"/>
    </location>
</feature>
<evidence type="ECO:0000256" key="2">
    <source>
        <dbReference type="SAM" id="SignalP"/>
    </source>
</evidence>
<comment type="caution">
    <text evidence="3">The sequence shown here is derived from an EMBL/GenBank/DDBJ whole genome shotgun (WGS) entry which is preliminary data.</text>
</comment>
<feature type="region of interest" description="Disordered" evidence="1">
    <location>
        <begin position="220"/>
        <end position="239"/>
    </location>
</feature>
<evidence type="ECO:0000256" key="1">
    <source>
        <dbReference type="SAM" id="MobiDB-lite"/>
    </source>
</evidence>
<reference evidence="3 4" key="1">
    <citation type="journal article" date="2023" name="Sci. Data">
        <title>Genome assembly of the Korean intertidal mud-creeper Batillaria attramentaria.</title>
        <authorList>
            <person name="Patra A.K."/>
            <person name="Ho P.T."/>
            <person name="Jun S."/>
            <person name="Lee S.J."/>
            <person name="Kim Y."/>
            <person name="Won Y.J."/>
        </authorList>
    </citation>
    <scope>NUCLEOTIDE SEQUENCE [LARGE SCALE GENOMIC DNA]</scope>
    <source>
        <strain evidence="3">Wonlab-2016</strain>
    </source>
</reference>
<accession>A0ABD0LEN8</accession>
<feature type="chain" id="PRO_5044827178" evidence="2">
    <location>
        <begin position="27"/>
        <end position="239"/>
    </location>
</feature>
<dbReference type="AlphaFoldDB" id="A0ABD0LEN8"/>
<dbReference type="Proteomes" id="UP001519460">
    <property type="component" value="Unassembled WGS sequence"/>
</dbReference>
<evidence type="ECO:0000313" key="3">
    <source>
        <dbReference type="EMBL" id="KAK7497484.1"/>
    </source>
</evidence>
<gene>
    <name evidence="3" type="ORF">BaRGS_00011326</name>
</gene>
<sequence>MGAFRTQAHTVLFFLCIGALNVHVHPQLDGELTCDKAWTRGFVVTVTCTIHRTSYPSKCTYNTNITDFRREDGVAFVTSCRVPDFTCSFPEPVPGGCACVSSSPNYVFKYTFIADENYSGRWGCFTGCFIGASPALTIPPDSESSRLGQSGTGRPTPTLISSEHRPPSSICPLRQRGTRPNLSQAKDPAGYKNVENTNTYASLSSISTFARCTHAPSFDEDSVKQQYKKQLQHSSTNND</sequence>
<proteinExistence type="predicted"/>
<feature type="signal peptide" evidence="2">
    <location>
        <begin position="1"/>
        <end position="26"/>
    </location>
</feature>
<organism evidence="3 4">
    <name type="scientific">Batillaria attramentaria</name>
    <dbReference type="NCBI Taxonomy" id="370345"/>
    <lineage>
        <taxon>Eukaryota</taxon>
        <taxon>Metazoa</taxon>
        <taxon>Spiralia</taxon>
        <taxon>Lophotrochozoa</taxon>
        <taxon>Mollusca</taxon>
        <taxon>Gastropoda</taxon>
        <taxon>Caenogastropoda</taxon>
        <taxon>Sorbeoconcha</taxon>
        <taxon>Cerithioidea</taxon>
        <taxon>Batillariidae</taxon>
        <taxon>Batillaria</taxon>
    </lineage>
</organism>
<feature type="compositionally biased region" description="Polar residues" evidence="1">
    <location>
        <begin position="145"/>
        <end position="161"/>
    </location>
</feature>
<keyword evidence="4" id="KW-1185">Reference proteome</keyword>
<dbReference type="EMBL" id="JACVVK020000058">
    <property type="protein sequence ID" value="KAK7497484.1"/>
    <property type="molecule type" value="Genomic_DNA"/>
</dbReference>